<proteinExistence type="predicted"/>
<feature type="transmembrane region" description="Helical" evidence="1">
    <location>
        <begin position="30"/>
        <end position="47"/>
    </location>
</feature>
<sequence length="225" mass="25426">MINDFILLLLGIVLIMQAFRWHYLKIHEIAIQLAICVGCLVFGYSALLEVSLAEINGFISSSSHLQSLSVVLSLEICGLIWLSLFDENSSDYILVLFKKGSAIMPNFSFVIGGCYLCWRSLFIAGDYGFELKITATGTAWIVGSVIFMFLCKKYIGSKLVEELRGLFVLMYFLGLCVLYAWHENSVSAFEVEISIWDILILIASSLTMVSAGWGYYNYIKKRIWK</sequence>
<feature type="transmembrane region" description="Helical" evidence="1">
    <location>
        <begin position="6"/>
        <end position="23"/>
    </location>
</feature>
<name>A0AAE4BVF3_9BACT</name>
<organism evidence="2 3">
    <name type="scientific">Aureibacter tunicatorum</name>
    <dbReference type="NCBI Taxonomy" id="866807"/>
    <lineage>
        <taxon>Bacteria</taxon>
        <taxon>Pseudomonadati</taxon>
        <taxon>Bacteroidota</taxon>
        <taxon>Cytophagia</taxon>
        <taxon>Cytophagales</taxon>
        <taxon>Persicobacteraceae</taxon>
        <taxon>Aureibacter</taxon>
    </lineage>
</organism>
<keyword evidence="3" id="KW-1185">Reference proteome</keyword>
<comment type="caution">
    <text evidence="2">The sequence shown here is derived from an EMBL/GenBank/DDBJ whole genome shotgun (WGS) entry which is preliminary data.</text>
</comment>
<reference evidence="2" key="1">
    <citation type="submission" date="2023-07" db="EMBL/GenBank/DDBJ databases">
        <title>Genomic Encyclopedia of Type Strains, Phase IV (KMG-IV): sequencing the most valuable type-strain genomes for metagenomic binning, comparative biology and taxonomic classification.</title>
        <authorList>
            <person name="Goeker M."/>
        </authorList>
    </citation>
    <scope>NUCLEOTIDE SEQUENCE</scope>
    <source>
        <strain evidence="2">DSM 26174</strain>
    </source>
</reference>
<accession>A0AAE4BVF3</accession>
<keyword evidence="1" id="KW-0472">Membrane</keyword>
<feature type="transmembrane region" description="Helical" evidence="1">
    <location>
        <begin position="131"/>
        <end position="151"/>
    </location>
</feature>
<dbReference type="Proteomes" id="UP001185092">
    <property type="component" value="Unassembled WGS sequence"/>
</dbReference>
<feature type="transmembrane region" description="Helical" evidence="1">
    <location>
        <begin position="67"/>
        <end position="85"/>
    </location>
</feature>
<evidence type="ECO:0000313" key="2">
    <source>
        <dbReference type="EMBL" id="MDR6242035.1"/>
    </source>
</evidence>
<evidence type="ECO:0000256" key="1">
    <source>
        <dbReference type="SAM" id="Phobius"/>
    </source>
</evidence>
<feature type="transmembrane region" description="Helical" evidence="1">
    <location>
        <begin position="163"/>
        <end position="181"/>
    </location>
</feature>
<keyword evidence="1" id="KW-1133">Transmembrane helix</keyword>
<dbReference type="RefSeq" id="WP_309943349.1">
    <property type="nucleotide sequence ID" value="NZ_AP025307.1"/>
</dbReference>
<feature type="transmembrane region" description="Helical" evidence="1">
    <location>
        <begin position="193"/>
        <end position="216"/>
    </location>
</feature>
<dbReference type="EMBL" id="JAVDQD010000016">
    <property type="protein sequence ID" value="MDR6242035.1"/>
    <property type="molecule type" value="Genomic_DNA"/>
</dbReference>
<feature type="transmembrane region" description="Helical" evidence="1">
    <location>
        <begin position="106"/>
        <end position="125"/>
    </location>
</feature>
<protein>
    <submittedName>
        <fullName evidence="2">Uncharacterized protein</fullName>
    </submittedName>
</protein>
<dbReference type="AlphaFoldDB" id="A0AAE4BVF3"/>
<evidence type="ECO:0000313" key="3">
    <source>
        <dbReference type="Proteomes" id="UP001185092"/>
    </source>
</evidence>
<gene>
    <name evidence="2" type="ORF">HNQ88_005122</name>
</gene>
<keyword evidence="1" id="KW-0812">Transmembrane</keyword>